<name>A0ABV2FIM7_9STRE</name>
<dbReference type="Proteomes" id="UP001549122">
    <property type="component" value="Unassembled WGS sequence"/>
</dbReference>
<dbReference type="RefSeq" id="WP_354365566.1">
    <property type="nucleotide sequence ID" value="NZ_JBEPLO010000016.1"/>
</dbReference>
<keyword evidence="1" id="KW-0732">Signal</keyword>
<sequence>MKKIILSIALGLTLFLSACSSSFSIEGMWRSSGGKIVSFNDGEVSPTLFGFPDGPNGSYSLSEGTDADGNYTLSGTHLTGGNVEYSVEVEDRNHIVLKLKTDNVLSFAPEQLVLERQ</sequence>
<feature type="chain" id="PRO_5047261760" description="Lipoprotein" evidence="1">
    <location>
        <begin position="19"/>
        <end position="117"/>
    </location>
</feature>
<evidence type="ECO:0000313" key="2">
    <source>
        <dbReference type="EMBL" id="MET3558419.1"/>
    </source>
</evidence>
<proteinExistence type="predicted"/>
<evidence type="ECO:0000256" key="1">
    <source>
        <dbReference type="SAM" id="SignalP"/>
    </source>
</evidence>
<comment type="caution">
    <text evidence="2">The sequence shown here is derived from an EMBL/GenBank/DDBJ whole genome shotgun (WGS) entry which is preliminary data.</text>
</comment>
<dbReference type="PROSITE" id="PS51257">
    <property type="entry name" value="PROKAR_LIPOPROTEIN"/>
    <property type="match status" value="1"/>
</dbReference>
<gene>
    <name evidence="2" type="ORF">ABID29_001544</name>
</gene>
<accession>A0ABV2FIM7</accession>
<keyword evidence="3" id="KW-1185">Reference proteome</keyword>
<protein>
    <recommendedName>
        <fullName evidence="4">Lipoprotein</fullName>
    </recommendedName>
</protein>
<feature type="signal peptide" evidence="1">
    <location>
        <begin position="1"/>
        <end position="18"/>
    </location>
</feature>
<evidence type="ECO:0008006" key="4">
    <source>
        <dbReference type="Google" id="ProtNLM"/>
    </source>
</evidence>
<evidence type="ECO:0000313" key="3">
    <source>
        <dbReference type="Proteomes" id="UP001549122"/>
    </source>
</evidence>
<organism evidence="2 3">
    <name type="scientific">Streptococcus rupicaprae</name>
    <dbReference type="NCBI Taxonomy" id="759619"/>
    <lineage>
        <taxon>Bacteria</taxon>
        <taxon>Bacillati</taxon>
        <taxon>Bacillota</taxon>
        <taxon>Bacilli</taxon>
        <taxon>Lactobacillales</taxon>
        <taxon>Streptococcaceae</taxon>
        <taxon>Streptococcus</taxon>
    </lineage>
</organism>
<dbReference type="EMBL" id="JBEPLO010000016">
    <property type="protein sequence ID" value="MET3558419.1"/>
    <property type="molecule type" value="Genomic_DNA"/>
</dbReference>
<reference evidence="2 3" key="1">
    <citation type="submission" date="2024-06" db="EMBL/GenBank/DDBJ databases">
        <title>Genomic Encyclopedia of Type Strains, Phase IV (KMG-IV): sequencing the most valuable type-strain genomes for metagenomic binning, comparative biology and taxonomic classification.</title>
        <authorList>
            <person name="Goeker M."/>
        </authorList>
    </citation>
    <scope>NUCLEOTIDE SEQUENCE [LARGE SCALE GENOMIC DNA]</scope>
    <source>
        <strain evidence="2 3">DSM 28303</strain>
    </source>
</reference>